<dbReference type="HOGENOM" id="CLU_1892824_0_0_9"/>
<evidence type="ECO:0000313" key="2">
    <source>
        <dbReference type="Proteomes" id="UP000006053"/>
    </source>
</evidence>
<reference evidence="2" key="1">
    <citation type="submission" date="2012-06" db="EMBL/GenBank/DDBJ databases">
        <title>Complete sequence of Desulfitobacterium dehalogenans ATCC 51507.</title>
        <authorList>
            <person name="Lucas S."/>
            <person name="Han J."/>
            <person name="Lapidus A."/>
            <person name="Cheng J.-F."/>
            <person name="Goodwin L."/>
            <person name="Pitluck S."/>
            <person name="Peters L."/>
            <person name="Ovchinnikova G."/>
            <person name="Teshima H."/>
            <person name="Detter J.C."/>
            <person name="Han C."/>
            <person name="Tapia R."/>
            <person name="Land M."/>
            <person name="Hauser L."/>
            <person name="Kyrpides N."/>
            <person name="Ivanova N."/>
            <person name="Pagani I."/>
            <person name="Kruse T."/>
            <person name="de Vos W.M."/>
            <person name="Smidt H."/>
            <person name="Woyke T."/>
        </authorList>
    </citation>
    <scope>NUCLEOTIDE SEQUENCE [LARGE SCALE GENOMIC DNA]</scope>
    <source>
        <strain evidence="2">ATCC 51507 / DSM 9161 / JW/IU-DC1</strain>
    </source>
</reference>
<dbReference type="AlphaFoldDB" id="I4A693"/>
<organism evidence="1 2">
    <name type="scientific">Desulfitobacterium dehalogenans (strain ATCC 51507 / DSM 9161 / JW/IU-DC1)</name>
    <dbReference type="NCBI Taxonomy" id="756499"/>
    <lineage>
        <taxon>Bacteria</taxon>
        <taxon>Bacillati</taxon>
        <taxon>Bacillota</taxon>
        <taxon>Clostridia</taxon>
        <taxon>Eubacteriales</taxon>
        <taxon>Desulfitobacteriaceae</taxon>
        <taxon>Desulfitobacterium</taxon>
    </lineage>
</organism>
<keyword evidence="2" id="KW-1185">Reference proteome</keyword>
<protein>
    <submittedName>
        <fullName evidence="1">Uncharacterized protein</fullName>
    </submittedName>
</protein>
<evidence type="ECO:0000313" key="1">
    <source>
        <dbReference type="EMBL" id="AFL99477.1"/>
    </source>
</evidence>
<name>I4A693_DESDJ</name>
<dbReference type="EMBL" id="CP003348">
    <property type="protein sequence ID" value="AFL99477.1"/>
    <property type="molecule type" value="Genomic_DNA"/>
</dbReference>
<dbReference type="STRING" id="756499.Desde_1044"/>
<dbReference type="OrthoDB" id="2665710at2"/>
<reference evidence="1 2" key="2">
    <citation type="journal article" date="2015" name="J. Bacteriol.">
        <title>Genomic, proteomic, and biochemical analysis of the organohalide respiratory pathway in Desulfitobacterium dehalogenans.</title>
        <authorList>
            <person name="Kruse T."/>
            <person name="van de Pas B.A."/>
            <person name="Atteia A."/>
            <person name="Krab K."/>
            <person name="Hagen W.R."/>
            <person name="Goodwin L."/>
            <person name="Chain P."/>
            <person name="Boeren S."/>
            <person name="Maphosa F."/>
            <person name="Schraa G."/>
            <person name="de Vos W.M."/>
            <person name="van der Oost J."/>
            <person name="Smidt H."/>
            <person name="Stams A.J."/>
        </authorList>
    </citation>
    <scope>NUCLEOTIDE SEQUENCE [LARGE SCALE GENOMIC DNA]</scope>
    <source>
        <strain evidence="2">ATCC 51507 / DSM 9161 / JW/IU-DC1</strain>
    </source>
</reference>
<dbReference type="Proteomes" id="UP000006053">
    <property type="component" value="Chromosome"/>
</dbReference>
<dbReference type="RefSeq" id="WP_014792969.1">
    <property type="nucleotide sequence ID" value="NC_018017.1"/>
</dbReference>
<proteinExistence type="predicted"/>
<dbReference type="KEGG" id="ddh:Desde_1044"/>
<accession>I4A693</accession>
<sequence>MTKVLNYPTDADRDQVHNLIGSYAQGKMTRNTMMYAIAGIIEKYPNIQRMPVKNYSVRIVQYFGLQRIPIISIEGAKLSDKCPGCGASGDDLDYFRTEKERFDQEDDLISVTCLKCGWVFLNNTKNGRGQESYV</sequence>
<gene>
    <name evidence="1" type="ordered locus">Desde_1044</name>
</gene>